<feature type="chain" id="PRO_5031288898" evidence="7">
    <location>
        <begin position="24"/>
        <end position="561"/>
    </location>
</feature>
<keyword evidence="3" id="KW-0479">Metal-binding</keyword>
<evidence type="ECO:0000259" key="8">
    <source>
        <dbReference type="Pfam" id="PF04389"/>
    </source>
</evidence>
<dbReference type="PANTHER" id="PTHR12147:SF56">
    <property type="entry name" value="AMINOPEPTIDASE YDR415C-RELATED"/>
    <property type="match status" value="1"/>
</dbReference>
<dbReference type="Gene3D" id="3.50.30.30">
    <property type="match status" value="1"/>
</dbReference>
<dbReference type="InterPro" id="IPR007484">
    <property type="entry name" value="Peptidase_M28"/>
</dbReference>
<dbReference type="GO" id="GO:0046872">
    <property type="term" value="F:metal ion binding"/>
    <property type="evidence" value="ECO:0007669"/>
    <property type="project" value="UniProtKB-KW"/>
</dbReference>
<organism evidence="9 10">
    <name type="scientific">Nitrospirillum iridis</name>
    <dbReference type="NCBI Taxonomy" id="765888"/>
    <lineage>
        <taxon>Bacteria</taxon>
        <taxon>Pseudomonadati</taxon>
        <taxon>Pseudomonadota</taxon>
        <taxon>Alphaproteobacteria</taxon>
        <taxon>Rhodospirillales</taxon>
        <taxon>Azospirillaceae</taxon>
        <taxon>Nitrospirillum</taxon>
    </lineage>
</organism>
<dbReference type="PANTHER" id="PTHR12147">
    <property type="entry name" value="METALLOPEPTIDASE M28 FAMILY MEMBER"/>
    <property type="match status" value="1"/>
</dbReference>
<evidence type="ECO:0000256" key="6">
    <source>
        <dbReference type="ARBA" id="ARBA00022833"/>
    </source>
</evidence>
<dbReference type="Gene3D" id="3.40.630.10">
    <property type="entry name" value="Zn peptidases"/>
    <property type="match status" value="2"/>
</dbReference>
<dbReference type="GO" id="GO:0006508">
    <property type="term" value="P:proteolysis"/>
    <property type="evidence" value="ECO:0007669"/>
    <property type="project" value="UniProtKB-KW"/>
</dbReference>
<evidence type="ECO:0000256" key="1">
    <source>
        <dbReference type="ARBA" id="ARBA00022438"/>
    </source>
</evidence>
<keyword evidence="1" id="KW-0031">Aminopeptidase</keyword>
<name>A0A7X0EAW4_9PROT</name>
<evidence type="ECO:0000256" key="2">
    <source>
        <dbReference type="ARBA" id="ARBA00022670"/>
    </source>
</evidence>
<dbReference type="RefSeq" id="WP_246462862.1">
    <property type="nucleotide sequence ID" value="NZ_JACIIZ010000001.1"/>
</dbReference>
<keyword evidence="9" id="KW-0121">Carboxypeptidase</keyword>
<evidence type="ECO:0000256" key="4">
    <source>
        <dbReference type="ARBA" id="ARBA00022729"/>
    </source>
</evidence>
<sequence>MGARLRTGHAALIAAALAMDVGAASLGQAKDASPVTAGALSAHVKILASDDFQGRKPGTAGEEKTIAYIQEQFKKVGLKPAAGQDGGKSFLQDVPMTEITSKADGPMVFTATGKDGQAKALSYEYFSQMMIWNRQRTNHAEVKDSDLVFVGYGITAPEFGWDDYAGVDVKGKTVVILVNDPGFATGDPALFGGGAMTWYGRWPYKYEEAARHGAAAAIIVHETRAAGYPWGVVANSNSVPKLTLMPADGGLQSRSAIEGWVQLDVAKELFQAAGLDYGTLKDSAARRGFKAVPMNAKMSVGITPVVRDVISHNVVGIVPGAKRPDEVVLVGAHWDHLGIGPAVNGDTIYNGALDNATGIAGLIEMAKRYTHGPKPDRTLLFIAYTAEEQGLLGSEYYAQHPLYPAGKTVAGFNMDGLGVLGPVHDVVLVGGKKSDLEERLKAWTGKHNMVLNPEPFPERGYYYRSDHFNLAKVGIPVIDASMGIDSVAHGAEWGKAKDEEYTRLHYHQPSDEWSPEMDLSGGAVEVNMLYDISHDLAFSDAWPKWYEKAEFRAAREKSQAK</sequence>
<keyword evidence="2" id="KW-0645">Protease</keyword>
<keyword evidence="4 7" id="KW-0732">Signal</keyword>
<evidence type="ECO:0000313" key="9">
    <source>
        <dbReference type="EMBL" id="MBB6249987.1"/>
    </source>
</evidence>
<dbReference type="EMBL" id="JACIIZ010000001">
    <property type="protein sequence ID" value="MBB6249987.1"/>
    <property type="molecule type" value="Genomic_DNA"/>
</dbReference>
<dbReference type="InterPro" id="IPR045175">
    <property type="entry name" value="M28_fam"/>
</dbReference>
<reference evidence="9 10" key="1">
    <citation type="submission" date="2020-08" db="EMBL/GenBank/DDBJ databases">
        <title>Genomic Encyclopedia of Type Strains, Phase IV (KMG-IV): sequencing the most valuable type-strain genomes for metagenomic binning, comparative biology and taxonomic classification.</title>
        <authorList>
            <person name="Goeker M."/>
        </authorList>
    </citation>
    <scope>NUCLEOTIDE SEQUENCE [LARGE SCALE GENOMIC DNA]</scope>
    <source>
        <strain evidence="9 10">DSM 22198</strain>
    </source>
</reference>
<evidence type="ECO:0000256" key="3">
    <source>
        <dbReference type="ARBA" id="ARBA00022723"/>
    </source>
</evidence>
<dbReference type="GO" id="GO:0008235">
    <property type="term" value="F:metalloexopeptidase activity"/>
    <property type="evidence" value="ECO:0007669"/>
    <property type="project" value="InterPro"/>
</dbReference>
<protein>
    <submittedName>
        <fullName evidence="9">Zn-dependent M28 family amino/carboxypeptidase</fullName>
    </submittedName>
</protein>
<evidence type="ECO:0000313" key="10">
    <source>
        <dbReference type="Proteomes" id="UP000539175"/>
    </source>
</evidence>
<gene>
    <name evidence="9" type="ORF">FHS74_000520</name>
</gene>
<feature type="signal peptide" evidence="7">
    <location>
        <begin position="1"/>
        <end position="23"/>
    </location>
</feature>
<comment type="caution">
    <text evidence="9">The sequence shown here is derived from an EMBL/GenBank/DDBJ whole genome shotgun (WGS) entry which is preliminary data.</text>
</comment>
<feature type="domain" description="Peptidase M28" evidence="8">
    <location>
        <begin position="313"/>
        <end position="514"/>
    </location>
</feature>
<dbReference type="InterPro" id="IPR046450">
    <property type="entry name" value="PA_dom_sf"/>
</dbReference>
<evidence type="ECO:0000256" key="5">
    <source>
        <dbReference type="ARBA" id="ARBA00022801"/>
    </source>
</evidence>
<evidence type="ECO:0000256" key="7">
    <source>
        <dbReference type="SAM" id="SignalP"/>
    </source>
</evidence>
<keyword evidence="6" id="KW-0862">Zinc</keyword>
<dbReference type="Proteomes" id="UP000539175">
    <property type="component" value="Unassembled WGS sequence"/>
</dbReference>
<keyword evidence="5" id="KW-0378">Hydrolase</keyword>
<dbReference type="SUPFAM" id="SSF52025">
    <property type="entry name" value="PA domain"/>
    <property type="match status" value="1"/>
</dbReference>
<keyword evidence="10" id="KW-1185">Reference proteome</keyword>
<dbReference type="AlphaFoldDB" id="A0A7X0EAW4"/>
<dbReference type="Pfam" id="PF04389">
    <property type="entry name" value="Peptidase_M28"/>
    <property type="match status" value="1"/>
</dbReference>
<dbReference type="SUPFAM" id="SSF53187">
    <property type="entry name" value="Zn-dependent exopeptidases"/>
    <property type="match status" value="1"/>
</dbReference>
<proteinExistence type="predicted"/>
<accession>A0A7X0EAW4</accession>
<dbReference type="GO" id="GO:0004177">
    <property type="term" value="F:aminopeptidase activity"/>
    <property type="evidence" value="ECO:0007669"/>
    <property type="project" value="UniProtKB-KW"/>
</dbReference>
<dbReference type="GO" id="GO:0004180">
    <property type="term" value="F:carboxypeptidase activity"/>
    <property type="evidence" value="ECO:0007669"/>
    <property type="project" value="UniProtKB-KW"/>
</dbReference>